<dbReference type="Proteomes" id="UP001552502">
    <property type="component" value="Unassembled WGS sequence"/>
</dbReference>
<evidence type="ECO:0000313" key="3">
    <source>
        <dbReference type="Proteomes" id="UP001552502"/>
    </source>
</evidence>
<evidence type="ECO:0008006" key="4">
    <source>
        <dbReference type="Google" id="ProtNLM"/>
    </source>
</evidence>
<sequence length="48" mass="5378">MKKTLIIGALCISLASLTACDGNNNAKKHLLNQNKKKRNESNSRFNYL</sequence>
<dbReference type="EMBL" id="JBEGIE010000110">
    <property type="protein sequence ID" value="MEV4914871.1"/>
    <property type="molecule type" value="Genomic_DNA"/>
</dbReference>
<accession>A0ABV3IL05</accession>
<reference evidence="2 3" key="1">
    <citation type="journal article" date="2023" name="Proc. Natl. Acad. Sci. U.S.A.">
        <title>Bacterial tolerance to host-exuded specialized metabolites structures the maize root microbiome.</title>
        <authorList>
            <person name="Thoenen L."/>
            <person name="Giroud C."/>
            <person name="Kreuzer M."/>
            <person name="Waelchli J."/>
            <person name="Gfeller V."/>
            <person name="Deslandes-Herold G."/>
            <person name="Mateo P."/>
            <person name="Robert C.A.M."/>
            <person name="Ahrens C.H."/>
            <person name="Rubio-Somoza I."/>
            <person name="Bruggmann R."/>
            <person name="Erb M."/>
            <person name="Schlaeppi K."/>
        </authorList>
    </citation>
    <scope>NUCLEOTIDE SEQUENCE [LARGE SCALE GENOMIC DNA]</scope>
    <source>
        <strain evidence="2 3">LBA1-1-1.1</strain>
    </source>
</reference>
<keyword evidence="3" id="KW-1185">Reference proteome</keyword>
<comment type="caution">
    <text evidence="2">The sequence shown here is derived from an EMBL/GenBank/DDBJ whole genome shotgun (WGS) entry which is preliminary data.</text>
</comment>
<evidence type="ECO:0000256" key="1">
    <source>
        <dbReference type="SAM" id="SignalP"/>
    </source>
</evidence>
<dbReference type="PROSITE" id="PS51257">
    <property type="entry name" value="PROKAR_LIPOPROTEIN"/>
    <property type="match status" value="1"/>
</dbReference>
<feature type="signal peptide" evidence="1">
    <location>
        <begin position="1"/>
        <end position="21"/>
    </location>
</feature>
<evidence type="ECO:0000313" key="2">
    <source>
        <dbReference type="EMBL" id="MEV4914871.1"/>
    </source>
</evidence>
<name>A0ABV3IL05_9BACI</name>
<feature type="chain" id="PRO_5045139458" description="Lipoprotein" evidence="1">
    <location>
        <begin position="22"/>
        <end position="48"/>
    </location>
</feature>
<protein>
    <recommendedName>
        <fullName evidence="4">Lipoprotein</fullName>
    </recommendedName>
</protein>
<keyword evidence="1" id="KW-0732">Signal</keyword>
<proteinExistence type="predicted"/>
<gene>
    <name evidence="2" type="ORF">MRBLBA1_005909</name>
</gene>
<organism evidence="2 3">
    <name type="scientific">Bacillus proteolyticus</name>
    <dbReference type="NCBI Taxonomy" id="2026192"/>
    <lineage>
        <taxon>Bacteria</taxon>
        <taxon>Bacillati</taxon>
        <taxon>Bacillota</taxon>
        <taxon>Bacilli</taxon>
        <taxon>Bacillales</taxon>
        <taxon>Bacillaceae</taxon>
        <taxon>Bacillus</taxon>
        <taxon>Bacillus cereus group</taxon>
    </lineage>
</organism>